<dbReference type="InterPro" id="IPR003656">
    <property type="entry name" value="Znf_BED"/>
</dbReference>
<dbReference type="SMART" id="SM00614">
    <property type="entry name" value="ZnF_BED"/>
    <property type="match status" value="1"/>
</dbReference>
<evidence type="ECO:0000313" key="11">
    <source>
        <dbReference type="Proteomes" id="UP001164776"/>
    </source>
</evidence>
<keyword evidence="6" id="KW-0804">Transcription</keyword>
<dbReference type="PANTHER" id="PTHR46481:SF10">
    <property type="entry name" value="ZINC FINGER BED DOMAIN-CONTAINING PROTEIN 39"/>
    <property type="match status" value="1"/>
</dbReference>
<protein>
    <recommendedName>
        <fullName evidence="9">BED-type domain-containing protein</fullName>
    </recommendedName>
</protein>
<dbReference type="GO" id="GO:0003677">
    <property type="term" value="F:DNA binding"/>
    <property type="evidence" value="ECO:0007669"/>
    <property type="project" value="InterPro"/>
</dbReference>
<dbReference type="InterPro" id="IPR036236">
    <property type="entry name" value="Znf_C2H2_sf"/>
</dbReference>
<dbReference type="AlphaFoldDB" id="A0A9W7XEL4"/>
<keyword evidence="11" id="KW-1185">Reference proteome</keyword>
<dbReference type="OrthoDB" id="1935496at2759"/>
<evidence type="ECO:0000259" key="9">
    <source>
        <dbReference type="PROSITE" id="PS50808"/>
    </source>
</evidence>
<evidence type="ECO:0000256" key="2">
    <source>
        <dbReference type="ARBA" id="ARBA00022723"/>
    </source>
</evidence>
<evidence type="ECO:0000256" key="4">
    <source>
        <dbReference type="ARBA" id="ARBA00022833"/>
    </source>
</evidence>
<dbReference type="Proteomes" id="UP001164776">
    <property type="component" value="Unassembled WGS sequence"/>
</dbReference>
<keyword evidence="4" id="KW-0862">Zinc</keyword>
<gene>
    <name evidence="10" type="ORF">BS78_K205700</name>
</gene>
<keyword evidence="3 8" id="KW-0863">Zinc-finger</keyword>
<evidence type="ECO:0000256" key="3">
    <source>
        <dbReference type="ARBA" id="ARBA00022771"/>
    </source>
</evidence>
<comment type="subcellular location">
    <subcellularLocation>
        <location evidence="1">Nucleus</location>
    </subcellularLocation>
</comment>
<reference evidence="10 11" key="1">
    <citation type="submission" date="2022-10" db="EMBL/GenBank/DDBJ databases">
        <title>WGS assembly of Paspalum vaginatum 540-79.</title>
        <authorList>
            <person name="Sun G."/>
            <person name="Wase N."/>
            <person name="Shu S."/>
            <person name="Jenkins J."/>
            <person name="Zhou B."/>
            <person name="Torres-Rodriguez J."/>
            <person name="Chen C."/>
            <person name="Sandor L."/>
            <person name="Plott C."/>
            <person name="Yoshinga Y."/>
            <person name="Daum C."/>
            <person name="Qi P."/>
            <person name="Barry K."/>
            <person name="Lipzen A."/>
            <person name="Berry L."/>
            <person name="Pedersen C."/>
            <person name="Gottilla T."/>
            <person name="Foltz A."/>
            <person name="Yu H."/>
            <person name="O'Malley R."/>
            <person name="Zhang C."/>
            <person name="Devos K."/>
            <person name="Sigmon B."/>
            <person name="Yu B."/>
            <person name="Obata T."/>
            <person name="Schmutz J."/>
            <person name="Schnable J."/>
        </authorList>
    </citation>
    <scope>NUCLEOTIDE SEQUENCE [LARGE SCALE GENOMIC DNA]</scope>
    <source>
        <strain evidence="11">cv. 540-79</strain>
    </source>
</reference>
<evidence type="ECO:0000256" key="6">
    <source>
        <dbReference type="ARBA" id="ARBA00023163"/>
    </source>
</evidence>
<dbReference type="PROSITE" id="PS50808">
    <property type="entry name" value="ZF_BED"/>
    <property type="match status" value="1"/>
</dbReference>
<keyword evidence="5" id="KW-0805">Transcription regulation</keyword>
<comment type="caution">
    <text evidence="10">The sequence shown here is derived from an EMBL/GenBank/DDBJ whole genome shotgun (WGS) entry which is preliminary data.</text>
</comment>
<dbReference type="PANTHER" id="PTHR46481">
    <property type="entry name" value="ZINC FINGER BED DOMAIN-CONTAINING PROTEIN 4"/>
    <property type="match status" value="1"/>
</dbReference>
<evidence type="ECO:0000256" key="7">
    <source>
        <dbReference type="ARBA" id="ARBA00023242"/>
    </source>
</evidence>
<proteinExistence type="predicted"/>
<evidence type="ECO:0000313" key="10">
    <source>
        <dbReference type="EMBL" id="KAJ1257131.1"/>
    </source>
</evidence>
<name>A0A9W7XEL4_9POAL</name>
<dbReference type="SUPFAM" id="SSF53098">
    <property type="entry name" value="Ribonuclease H-like"/>
    <property type="match status" value="1"/>
</dbReference>
<dbReference type="Pfam" id="PF02892">
    <property type="entry name" value="zf-BED"/>
    <property type="match status" value="1"/>
</dbReference>
<sequence>MFYGGSQEATTPVVEVLMPMPSPTIRKHTRVSVTESTSDRVKRARCLVGSPALRIINQIQLSTQTRSRSPRSIGSQVTSTSRQLRSKYWKEFEPILQNGEIAHAKCIHCHDYLSGKQSIGTSHLKKHLERCKLRAKVTELVDKMRAGAKPTEIDLLDSWVYDPDVARRALVRMIVLHEFPFSIVEYDGFREFISTLNPLFKMVSWTTIKLDCMRTFEDAKLELREVFKNSISKVSLTADMWTSNQTLGYLCVTCHWISSDWMMKKRIIKFVMMESPHNAPSMFNVMLKGIQEWHIEEKLFSITLDNAKVNNSMIELIRGNLLFKKMLPCEGDLFHVCCAAHVINLVVQYGLRKICSIIRNIRESVKYIKSSQSRKQKFEEIAVQMGISLEKQPSLDVSTRWNSTYLMLESAYPFRTVFAELAEQDKNFTTAPSLEEWERSRGVCSFLKIFFDAIYCYLGHLIPQHIIIFINFGRLS</sequence>
<keyword evidence="7" id="KW-0539">Nucleus</keyword>
<dbReference type="GO" id="GO:0009791">
    <property type="term" value="P:post-embryonic development"/>
    <property type="evidence" value="ECO:0007669"/>
    <property type="project" value="UniProtKB-ARBA"/>
</dbReference>
<keyword evidence="2" id="KW-0479">Metal-binding</keyword>
<accession>A0A9W7XEL4</accession>
<evidence type="ECO:0000256" key="5">
    <source>
        <dbReference type="ARBA" id="ARBA00023015"/>
    </source>
</evidence>
<dbReference type="InterPro" id="IPR052035">
    <property type="entry name" value="ZnF_BED_domain_contain"/>
</dbReference>
<feature type="domain" description="BED-type" evidence="9">
    <location>
        <begin position="83"/>
        <end position="130"/>
    </location>
</feature>
<organism evidence="10 11">
    <name type="scientific">Paspalum vaginatum</name>
    <name type="common">seashore paspalum</name>
    <dbReference type="NCBI Taxonomy" id="158149"/>
    <lineage>
        <taxon>Eukaryota</taxon>
        <taxon>Viridiplantae</taxon>
        <taxon>Streptophyta</taxon>
        <taxon>Embryophyta</taxon>
        <taxon>Tracheophyta</taxon>
        <taxon>Spermatophyta</taxon>
        <taxon>Magnoliopsida</taxon>
        <taxon>Liliopsida</taxon>
        <taxon>Poales</taxon>
        <taxon>Poaceae</taxon>
        <taxon>PACMAD clade</taxon>
        <taxon>Panicoideae</taxon>
        <taxon>Andropogonodae</taxon>
        <taxon>Paspaleae</taxon>
        <taxon>Paspalinae</taxon>
        <taxon>Paspalum</taxon>
    </lineage>
</organism>
<dbReference type="SUPFAM" id="SSF140996">
    <property type="entry name" value="Hermes dimerisation domain"/>
    <property type="match status" value="1"/>
</dbReference>
<dbReference type="EMBL" id="MU629441">
    <property type="protein sequence ID" value="KAJ1257131.1"/>
    <property type="molecule type" value="Genomic_DNA"/>
</dbReference>
<dbReference type="GO" id="GO:0008270">
    <property type="term" value="F:zinc ion binding"/>
    <property type="evidence" value="ECO:0007669"/>
    <property type="project" value="UniProtKB-KW"/>
</dbReference>
<dbReference type="GO" id="GO:0005634">
    <property type="term" value="C:nucleus"/>
    <property type="evidence" value="ECO:0007669"/>
    <property type="project" value="UniProtKB-SubCell"/>
</dbReference>
<dbReference type="SUPFAM" id="SSF57667">
    <property type="entry name" value="beta-beta-alpha zinc fingers"/>
    <property type="match status" value="1"/>
</dbReference>
<evidence type="ECO:0000256" key="1">
    <source>
        <dbReference type="ARBA" id="ARBA00004123"/>
    </source>
</evidence>
<dbReference type="InterPro" id="IPR012337">
    <property type="entry name" value="RNaseH-like_sf"/>
</dbReference>
<evidence type="ECO:0000256" key="8">
    <source>
        <dbReference type="PROSITE-ProRule" id="PRU00027"/>
    </source>
</evidence>